<evidence type="ECO:0000259" key="2">
    <source>
        <dbReference type="Pfam" id="PF08729"/>
    </source>
</evidence>
<dbReference type="GO" id="GO:0006325">
    <property type="term" value="P:chromatin organization"/>
    <property type="evidence" value="ECO:0007669"/>
    <property type="project" value="TreeGrafter"/>
</dbReference>
<dbReference type="PANTHER" id="PTHR21669:SF28">
    <property type="entry name" value="YEMANUCLEIN"/>
    <property type="match status" value="1"/>
</dbReference>
<reference evidence="3 4" key="1">
    <citation type="journal article" date="2021" name="Nat. Plants">
        <title>The Taxus genome provides insights into paclitaxel biosynthesis.</title>
        <authorList>
            <person name="Xiong X."/>
            <person name="Gou J."/>
            <person name="Liao Q."/>
            <person name="Li Y."/>
            <person name="Zhou Q."/>
            <person name="Bi G."/>
            <person name="Li C."/>
            <person name="Du R."/>
            <person name="Wang X."/>
            <person name="Sun T."/>
            <person name="Guo L."/>
            <person name="Liang H."/>
            <person name="Lu P."/>
            <person name="Wu Y."/>
            <person name="Zhang Z."/>
            <person name="Ro D.K."/>
            <person name="Shang Y."/>
            <person name="Huang S."/>
            <person name="Yan J."/>
        </authorList>
    </citation>
    <scope>NUCLEOTIDE SEQUENCE [LARGE SCALE GENOMIC DNA]</scope>
    <source>
        <strain evidence="3">Ta-2019</strain>
    </source>
</reference>
<keyword evidence="4" id="KW-1185">Reference proteome</keyword>
<dbReference type="EMBL" id="JAHRHJ020000004">
    <property type="protein sequence ID" value="KAH9317801.1"/>
    <property type="molecule type" value="Genomic_DNA"/>
</dbReference>
<dbReference type="AlphaFoldDB" id="A0AA38G6N2"/>
<feature type="region of interest" description="Disordered" evidence="1">
    <location>
        <begin position="491"/>
        <end position="510"/>
    </location>
</feature>
<dbReference type="Proteomes" id="UP000824469">
    <property type="component" value="Unassembled WGS sequence"/>
</dbReference>
<comment type="caution">
    <text evidence="3">The sequence shown here is derived from an EMBL/GenBank/DDBJ whole genome shotgun (WGS) entry which is preliminary data.</text>
</comment>
<dbReference type="InterPro" id="IPR014840">
    <property type="entry name" value="HRD"/>
</dbReference>
<feature type="region of interest" description="Disordered" evidence="1">
    <location>
        <begin position="95"/>
        <end position="117"/>
    </location>
</feature>
<protein>
    <recommendedName>
        <fullName evidence="2">Hpc2-related domain-containing protein</fullName>
    </recommendedName>
</protein>
<dbReference type="Pfam" id="PF08729">
    <property type="entry name" value="HUN"/>
    <property type="match status" value="1"/>
</dbReference>
<name>A0AA38G6N2_TAXCH</name>
<accession>A0AA38G6N2</accession>
<dbReference type="PANTHER" id="PTHR21669">
    <property type="entry name" value="CAPZ-INTERACTING PROTEIN AND RELATED PROTEINS"/>
    <property type="match status" value="1"/>
</dbReference>
<proteinExistence type="predicted"/>
<evidence type="ECO:0000313" key="3">
    <source>
        <dbReference type="EMBL" id="KAH9317801.1"/>
    </source>
</evidence>
<organism evidence="3 4">
    <name type="scientific">Taxus chinensis</name>
    <name type="common">Chinese yew</name>
    <name type="synonym">Taxus wallichiana var. chinensis</name>
    <dbReference type="NCBI Taxonomy" id="29808"/>
    <lineage>
        <taxon>Eukaryota</taxon>
        <taxon>Viridiplantae</taxon>
        <taxon>Streptophyta</taxon>
        <taxon>Embryophyta</taxon>
        <taxon>Tracheophyta</taxon>
        <taxon>Spermatophyta</taxon>
        <taxon>Pinopsida</taxon>
        <taxon>Pinidae</taxon>
        <taxon>Conifers II</taxon>
        <taxon>Cupressales</taxon>
        <taxon>Taxaceae</taxon>
        <taxon>Taxus</taxon>
    </lineage>
</organism>
<feature type="domain" description="Hpc2-related" evidence="2">
    <location>
        <begin position="103"/>
        <end position="150"/>
    </location>
</feature>
<sequence length="569" mass="62524">MADKNLAIVGALRQRFHVELKPDETTFVSWKKLVKDLPKAVQNLSFEPPAGAHPALQARIAPEATTGNSLLQNDPGSPPSNRFSAVIEKIERLYKGDESSEEEQLDKNHDDDQYDTEDSFIDDTELDEYFSVDKAKTKHTGFFVNRGKLEPVHEPASPVLAPKKRKRKDIKKAPNAEEIPKKLLKMGAVRIKAAARTAPLVGMNVKSSGQDITSLSVNEYSDEKASKRQESKSTSISCESGLLKAGFQETASKVETSVKHAKACDKNGGFLNGFLPGGKDSTVKGEIVAEPSVDDIFNNSSKHTNLRDDCLTRESMKGVSDVSTSDKIIAIERAGEDSFTRDVNAVGNKLSVSKVKSSLSGPKEAFLARPKCTILEKAFQDLEKGVVELCPPTADVRESEQFQGVKKRLPREVKQKLGKVARLAAKQGKISDEVITRLMTILGHVMRLKTLKRNLKEMVESGISAKQEKEGRIQDIKREVTKMVQMQVSSLHAQDGGRPEGSADDFQGASCTGEKGKPNGCYTWDNATEDAICNLYDHDQFSADMLIAAGRLRMLAISGLEWTTNYVDV</sequence>
<gene>
    <name evidence="3" type="ORF">KI387_019570</name>
</gene>
<evidence type="ECO:0000256" key="1">
    <source>
        <dbReference type="SAM" id="MobiDB-lite"/>
    </source>
</evidence>
<evidence type="ECO:0000313" key="4">
    <source>
        <dbReference type="Proteomes" id="UP000824469"/>
    </source>
</evidence>
<dbReference type="GO" id="GO:0005634">
    <property type="term" value="C:nucleus"/>
    <property type="evidence" value="ECO:0007669"/>
    <property type="project" value="TreeGrafter"/>
</dbReference>
<dbReference type="OMA" id="YENHGKE"/>